<keyword evidence="13" id="KW-0675">Receptor</keyword>
<comment type="similarity">
    <text evidence="8 9">Belongs to the TonB-dependent receptor family.</text>
</comment>
<proteinExistence type="inferred from homology"/>
<dbReference type="PANTHER" id="PTHR47234:SF2">
    <property type="entry name" value="TONB-DEPENDENT RECEPTOR"/>
    <property type="match status" value="1"/>
</dbReference>
<keyword evidence="14" id="KW-1185">Reference proteome</keyword>
<evidence type="ECO:0000256" key="5">
    <source>
        <dbReference type="ARBA" id="ARBA00023077"/>
    </source>
</evidence>
<evidence type="ECO:0000256" key="7">
    <source>
        <dbReference type="ARBA" id="ARBA00023237"/>
    </source>
</evidence>
<evidence type="ECO:0000256" key="8">
    <source>
        <dbReference type="PROSITE-ProRule" id="PRU01360"/>
    </source>
</evidence>
<keyword evidence="7 8" id="KW-0998">Cell outer membrane</keyword>
<keyword evidence="4 8" id="KW-0812">Transmembrane</keyword>
<keyword evidence="5 9" id="KW-0798">TonB box</keyword>
<feature type="chain" id="PRO_5046107362" evidence="10">
    <location>
        <begin position="28"/>
        <end position="918"/>
    </location>
</feature>
<dbReference type="SUPFAM" id="SSF56935">
    <property type="entry name" value="Porins"/>
    <property type="match status" value="1"/>
</dbReference>
<keyword evidence="2 8" id="KW-0813">Transport</keyword>
<comment type="subcellular location">
    <subcellularLocation>
        <location evidence="1 8">Cell outer membrane</location>
        <topology evidence="1 8">Multi-pass membrane protein</topology>
    </subcellularLocation>
</comment>
<comment type="caution">
    <text evidence="13">The sequence shown here is derived from an EMBL/GenBank/DDBJ whole genome shotgun (WGS) entry which is preliminary data.</text>
</comment>
<evidence type="ECO:0000313" key="14">
    <source>
        <dbReference type="Proteomes" id="UP000076609"/>
    </source>
</evidence>
<gene>
    <name evidence="13" type="ORF">AVT10_13920</name>
</gene>
<dbReference type="Gene3D" id="2.40.170.20">
    <property type="entry name" value="TonB-dependent receptor, beta-barrel domain"/>
    <property type="match status" value="1"/>
</dbReference>
<evidence type="ECO:0000256" key="9">
    <source>
        <dbReference type="RuleBase" id="RU003357"/>
    </source>
</evidence>
<protein>
    <submittedName>
        <fullName evidence="13">TonB-dependent receptor</fullName>
    </submittedName>
</protein>
<accession>A0ABR5YD39</accession>
<dbReference type="Pfam" id="PF00593">
    <property type="entry name" value="TonB_dep_Rec_b-barrel"/>
    <property type="match status" value="1"/>
</dbReference>
<keyword evidence="10" id="KW-0732">Signal</keyword>
<sequence length="918" mass="96984">MAPSFRHSTALAALAIALPQLPGIAMAQSTTATTPVPAGASTASDDQGDGEIVVTGTRIPTPGLVSSSPVASTSEQQIRLQSALTIEDFSTKLPQLSGGVRQGSQGSDAFGAQVLELRNFGQSRSLVLIDGTRAAPFSFRNSVDVNAIPASLIKRVDVLTGGAAAVYGADAVAGVVNFILNDEFEGVRGTAASRLSVRGGAQYGGSVMLGLGVGDRGNLVFAADYTQRDGILARQRDWAATPNQTIPSIGGVFTDVASGRRFGFTDAGAFTTTPSATSNVSGSYPLVSPLKRINLAALYKYELAPAVEIYGRAMFTNARTEETGTPGAQPASVSRTVGINATNPFLTDAIRSQLTFVNGVAQVNVSRSLAELGLITYRTERDTLQLQSGLRGPITSALQWNIYAQYGRSIENSLIGGDGQVANASGANNFASIVNTVDIFGPNRPGIAAALGSPINGFNRKRDQFVTAATVSGTLDDLFTPPAGSIGFAAGVEYRRETASIQQDSALLSGNTYRQGVQAAYTGKFDVKELYGELRVPLIHNTPFIRQFDVGGAYRLSDYDLFGTHGTWKVEANWAVDRNLRLRGTYQRVLRTPNFGEFAASTSSLPFSSLVTVDRLRPRYGGDPCVIGTGNRAQCDRLGAPAAGSTDSRAASYLTGNYFYGGNPDIQPETGFTKTIGGVLTPIFLPGLNATVDWYELDLRGAVGVIQPIAAITSCYITNPTAGNPLCNLVTRNANGSFKDAFVNNQNLGRLLQRGLDVAASYTLRPEWMNGVGLRASYQGNIVTSYLIQANPTVNAVQCKGTFGATCSSDGTTLVQPDYRHTAGIGILFDHGVIQFDWQRIGAVKSSAAGSSEIIGAQDTFDLSASRDFTPAISMSAGVYNLLDRRPPRVSAGGVFNTFPDTYDILGRTIGFTLTAKM</sequence>
<keyword evidence="3 8" id="KW-1134">Transmembrane beta strand</keyword>
<evidence type="ECO:0000256" key="3">
    <source>
        <dbReference type="ARBA" id="ARBA00022452"/>
    </source>
</evidence>
<evidence type="ECO:0000313" key="13">
    <source>
        <dbReference type="EMBL" id="KZE15925.1"/>
    </source>
</evidence>
<keyword evidence="6 8" id="KW-0472">Membrane</keyword>
<dbReference type="InterPro" id="IPR000531">
    <property type="entry name" value="Beta-barrel_TonB"/>
</dbReference>
<evidence type="ECO:0000259" key="12">
    <source>
        <dbReference type="Pfam" id="PF07715"/>
    </source>
</evidence>
<dbReference type="EMBL" id="LQQO01000011">
    <property type="protein sequence ID" value="KZE15925.1"/>
    <property type="molecule type" value="Genomic_DNA"/>
</dbReference>
<evidence type="ECO:0000256" key="2">
    <source>
        <dbReference type="ARBA" id="ARBA00022448"/>
    </source>
</evidence>
<evidence type="ECO:0000256" key="1">
    <source>
        <dbReference type="ARBA" id="ARBA00004571"/>
    </source>
</evidence>
<dbReference type="RefSeq" id="WP_066689738.1">
    <property type="nucleotide sequence ID" value="NZ_CP117025.1"/>
</dbReference>
<dbReference type="PANTHER" id="PTHR47234">
    <property type="match status" value="1"/>
</dbReference>
<dbReference type="Pfam" id="PF07715">
    <property type="entry name" value="Plug"/>
    <property type="match status" value="1"/>
</dbReference>
<dbReference type="InterPro" id="IPR037066">
    <property type="entry name" value="Plug_dom_sf"/>
</dbReference>
<dbReference type="InterPro" id="IPR036942">
    <property type="entry name" value="Beta-barrel_TonB_sf"/>
</dbReference>
<dbReference type="InterPro" id="IPR012910">
    <property type="entry name" value="Plug_dom"/>
</dbReference>
<dbReference type="Proteomes" id="UP000076609">
    <property type="component" value="Unassembled WGS sequence"/>
</dbReference>
<feature type="signal peptide" evidence="10">
    <location>
        <begin position="1"/>
        <end position="27"/>
    </location>
</feature>
<evidence type="ECO:0000256" key="4">
    <source>
        <dbReference type="ARBA" id="ARBA00022692"/>
    </source>
</evidence>
<organism evidence="13 14">
    <name type="scientific">Sphingomonas hankookensis</name>
    <dbReference type="NCBI Taxonomy" id="563996"/>
    <lineage>
        <taxon>Bacteria</taxon>
        <taxon>Pseudomonadati</taxon>
        <taxon>Pseudomonadota</taxon>
        <taxon>Alphaproteobacteria</taxon>
        <taxon>Sphingomonadales</taxon>
        <taxon>Sphingomonadaceae</taxon>
        <taxon>Sphingomonas</taxon>
    </lineage>
</organism>
<feature type="domain" description="TonB-dependent receptor plug" evidence="12">
    <location>
        <begin position="67"/>
        <end position="175"/>
    </location>
</feature>
<name>A0ABR5YD39_9SPHN</name>
<evidence type="ECO:0000256" key="6">
    <source>
        <dbReference type="ARBA" id="ARBA00023136"/>
    </source>
</evidence>
<dbReference type="Gene3D" id="2.170.130.10">
    <property type="entry name" value="TonB-dependent receptor, plug domain"/>
    <property type="match status" value="1"/>
</dbReference>
<dbReference type="PROSITE" id="PS52016">
    <property type="entry name" value="TONB_DEPENDENT_REC_3"/>
    <property type="match status" value="1"/>
</dbReference>
<evidence type="ECO:0000256" key="10">
    <source>
        <dbReference type="SAM" id="SignalP"/>
    </source>
</evidence>
<dbReference type="InterPro" id="IPR039426">
    <property type="entry name" value="TonB-dep_rcpt-like"/>
</dbReference>
<feature type="domain" description="TonB-dependent receptor-like beta-barrel" evidence="11">
    <location>
        <begin position="380"/>
        <end position="882"/>
    </location>
</feature>
<reference evidence="14" key="1">
    <citation type="submission" date="2016-01" db="EMBL/GenBank/DDBJ databases">
        <title>Draft genome of Chromobacterium sp. F49.</title>
        <authorList>
            <person name="Hong K.W."/>
        </authorList>
    </citation>
    <scope>NUCLEOTIDE SEQUENCE [LARGE SCALE GENOMIC DNA]</scope>
    <source>
        <strain evidence="14">CN3</strain>
    </source>
</reference>
<evidence type="ECO:0000259" key="11">
    <source>
        <dbReference type="Pfam" id="PF00593"/>
    </source>
</evidence>